<organism evidence="1 2">
    <name type="scientific">Actibacterium pelagium</name>
    <dbReference type="NCBI Taxonomy" id="2029103"/>
    <lineage>
        <taxon>Bacteria</taxon>
        <taxon>Pseudomonadati</taxon>
        <taxon>Pseudomonadota</taxon>
        <taxon>Alphaproteobacteria</taxon>
        <taxon>Rhodobacterales</taxon>
        <taxon>Roseobacteraceae</taxon>
        <taxon>Actibacterium</taxon>
    </lineage>
</organism>
<gene>
    <name evidence="1" type="ORF">GCM10011517_13200</name>
</gene>
<reference evidence="1" key="2">
    <citation type="submission" date="2020-09" db="EMBL/GenBank/DDBJ databases">
        <authorList>
            <person name="Sun Q."/>
            <person name="Zhou Y."/>
        </authorList>
    </citation>
    <scope>NUCLEOTIDE SEQUENCE</scope>
    <source>
        <strain evidence="1">CGMCC 1.16012</strain>
    </source>
</reference>
<sequence>MKSTQAIDASGNVVAPKSNLSETNELRATARDLTAEARAKGHFNTASTFIEDGVANNNPNVVRRDGSRQHVTGGYRPTDLIMIDGMEIQYEIAQSLGMVQGGSTSAQQNDFVPLQVSFQPNAEAAEVPVEGPLEGPALLSAQIDLATDGQSESVLESFTNDVVELDDISEENMAFAAEKLGMNEKHVIEQYNDLVDIGGQNVLSALETGDGLGSDRVAFLVDLYENGTLAEQKQVRQLWAGAALGKLNKVDLQRRFDQIVSPYEA</sequence>
<comment type="caution">
    <text evidence="1">The sequence shown here is derived from an EMBL/GenBank/DDBJ whole genome shotgun (WGS) entry which is preliminary data.</text>
</comment>
<proteinExistence type="predicted"/>
<reference evidence="1" key="1">
    <citation type="journal article" date="2014" name="Int. J. Syst. Evol. Microbiol.">
        <title>Complete genome sequence of Corynebacterium casei LMG S-19264T (=DSM 44701T), isolated from a smear-ripened cheese.</title>
        <authorList>
            <consortium name="US DOE Joint Genome Institute (JGI-PGF)"/>
            <person name="Walter F."/>
            <person name="Albersmeier A."/>
            <person name="Kalinowski J."/>
            <person name="Ruckert C."/>
        </authorList>
    </citation>
    <scope>NUCLEOTIDE SEQUENCE</scope>
    <source>
        <strain evidence="1">CGMCC 1.16012</strain>
    </source>
</reference>
<accession>A0A917AFD1</accession>
<dbReference type="Proteomes" id="UP000606730">
    <property type="component" value="Unassembled WGS sequence"/>
</dbReference>
<name>A0A917AFD1_9RHOB</name>
<dbReference type="AlphaFoldDB" id="A0A917AFD1"/>
<dbReference type="EMBL" id="BMKN01000001">
    <property type="protein sequence ID" value="GGE46815.1"/>
    <property type="molecule type" value="Genomic_DNA"/>
</dbReference>
<evidence type="ECO:0000313" key="2">
    <source>
        <dbReference type="Proteomes" id="UP000606730"/>
    </source>
</evidence>
<dbReference type="OrthoDB" id="7855144at2"/>
<evidence type="ECO:0000313" key="1">
    <source>
        <dbReference type="EMBL" id="GGE46815.1"/>
    </source>
</evidence>
<dbReference type="RefSeq" id="WP_095595862.1">
    <property type="nucleotide sequence ID" value="NZ_BMKN01000001.1"/>
</dbReference>
<keyword evidence="2" id="KW-1185">Reference proteome</keyword>
<protein>
    <submittedName>
        <fullName evidence="1">Uncharacterized protein</fullName>
    </submittedName>
</protein>